<evidence type="ECO:0000313" key="2">
    <source>
        <dbReference type="Proteomes" id="UP000294829"/>
    </source>
</evidence>
<organism evidence="1 2">
    <name type="scientific">Sapientia aquatica</name>
    <dbReference type="NCBI Taxonomy" id="1549640"/>
    <lineage>
        <taxon>Bacteria</taxon>
        <taxon>Pseudomonadati</taxon>
        <taxon>Pseudomonadota</taxon>
        <taxon>Betaproteobacteria</taxon>
        <taxon>Burkholderiales</taxon>
        <taxon>Oxalobacteraceae</taxon>
        <taxon>Sapientia</taxon>
    </lineage>
</organism>
<comment type="caution">
    <text evidence="1">The sequence shown here is derived from an EMBL/GenBank/DDBJ whole genome shotgun (WGS) entry which is preliminary data.</text>
</comment>
<evidence type="ECO:0008006" key="3">
    <source>
        <dbReference type="Google" id="ProtNLM"/>
    </source>
</evidence>
<dbReference type="RefSeq" id="WP_133328103.1">
    <property type="nucleotide sequence ID" value="NZ_SMYL01000004.1"/>
</dbReference>
<dbReference type="Proteomes" id="UP000294829">
    <property type="component" value="Unassembled WGS sequence"/>
</dbReference>
<name>A0A4R5W1K1_9BURK</name>
<proteinExistence type="predicted"/>
<reference evidence="1 2" key="1">
    <citation type="submission" date="2019-03" db="EMBL/GenBank/DDBJ databases">
        <title>Sapientia aquatica gen. nov., sp. nov., isolated from a crater lake.</title>
        <authorList>
            <person name="Felfoldi T."/>
            <person name="Szabo A."/>
            <person name="Toth E."/>
            <person name="Schumann P."/>
            <person name="Keki Z."/>
            <person name="Marialigeti K."/>
            <person name="Mathe I."/>
        </authorList>
    </citation>
    <scope>NUCLEOTIDE SEQUENCE [LARGE SCALE GENOMIC DNA]</scope>
    <source>
        <strain evidence="1 2">SA-152</strain>
    </source>
</reference>
<accession>A0A4R5W1K1</accession>
<evidence type="ECO:0000313" key="1">
    <source>
        <dbReference type="EMBL" id="TDK65973.1"/>
    </source>
</evidence>
<protein>
    <recommendedName>
        <fullName evidence="3">Phage tail protein</fullName>
    </recommendedName>
</protein>
<dbReference type="OrthoDB" id="8602627at2"/>
<dbReference type="EMBL" id="SMYL01000004">
    <property type="protein sequence ID" value="TDK65973.1"/>
    <property type="molecule type" value="Genomic_DNA"/>
</dbReference>
<keyword evidence="2" id="KW-1185">Reference proteome</keyword>
<gene>
    <name evidence="1" type="ORF">E2I14_10285</name>
</gene>
<sequence length="69" mass="7903">MKLTHITIEGERWDQLAWHYYRRVSLTPLLIEANPHIPIGTTLAAGLSLSIPIVEQQELTAENIPEWAR</sequence>
<dbReference type="InterPro" id="IPR008861">
    <property type="entry name" value="GpX-like"/>
</dbReference>
<dbReference type="AlphaFoldDB" id="A0A4R5W1K1"/>
<dbReference type="Pfam" id="PF05489">
    <property type="entry name" value="Phage_tail_X"/>
    <property type="match status" value="1"/>
</dbReference>